<evidence type="ECO:0000313" key="7">
    <source>
        <dbReference type="Proteomes" id="UP001631949"/>
    </source>
</evidence>
<gene>
    <name evidence="6" type="ORF">ACKQTC_08600</name>
</gene>
<dbReference type="SUPFAM" id="SSF47336">
    <property type="entry name" value="ACP-like"/>
    <property type="match status" value="1"/>
</dbReference>
<evidence type="ECO:0000256" key="2">
    <source>
        <dbReference type="ARBA" id="ARBA00022450"/>
    </source>
</evidence>
<dbReference type="Pfam" id="PF07993">
    <property type="entry name" value="NAD_binding_4"/>
    <property type="match status" value="1"/>
</dbReference>
<keyword evidence="7" id="KW-1185">Reference proteome</keyword>
<dbReference type="PROSITE" id="PS00455">
    <property type="entry name" value="AMP_BINDING"/>
    <property type="match status" value="1"/>
</dbReference>
<dbReference type="PANTHER" id="PTHR44845">
    <property type="entry name" value="CARRIER DOMAIN-CONTAINING PROTEIN"/>
    <property type="match status" value="1"/>
</dbReference>
<dbReference type="Gene3D" id="3.30.559.10">
    <property type="entry name" value="Chloramphenicol acetyltransferase-like domain"/>
    <property type="match status" value="1"/>
</dbReference>
<dbReference type="InterPro" id="IPR045851">
    <property type="entry name" value="AMP-bd_C_sf"/>
</dbReference>
<dbReference type="Pfam" id="PF00501">
    <property type="entry name" value="AMP-binding"/>
    <property type="match status" value="1"/>
</dbReference>
<dbReference type="InterPro" id="IPR042099">
    <property type="entry name" value="ANL_N_sf"/>
</dbReference>
<evidence type="ECO:0000259" key="5">
    <source>
        <dbReference type="PROSITE" id="PS50075"/>
    </source>
</evidence>
<sequence length="1319" mass="149974">VLKKYPRLGIGFDLNVEGEVVPVTNKINYSIFEYLYSKTLVEAKQLAQRLVKDTYFDLKKGYLFRWFFIDCEESKQQLIVCVFHHIICDGASIQELVQNIYHEYCIDNYKVTITNTYSDKNYESSSKYWEEYLKNWNYKNNALQTEFLKGNVSTDAFKIRIEEITKIAEDHNVRRSAIYLSSIGGAIRNVFGIKEPLLGIPAAINESSINNIGQRSSLVFIVNRYNSDIHEDILQQSKDLLLGMVNSMPLSRIISVANIKTDNRFEANIPQIVVTIIPYSLRKLECFDWGVDSWEYLLGGDRYPILISIFEDEEFADINIQSHYTLEESNNINKTILNYMVSYIKNAGEYFKKIATCSFDNIKKYQEINVSNELPYSIRQSALEMYLKREENSICIEEDEEVYSTSFLNSAVAYYINTWEQADYKIVTVAIKEKRLWATVAAMIAAFISGRRFVILSDNEKLSERDQYIIENSSADILVSNTSYDYDIPYVIITKDFDNYNLKKTDEYSILTSDAYLVYTSGTTGKPKGVRIGPDTVMQLVKNTKKYLSNEKSRIYQFTEHTFDVFIQEVFYTILTGGALISESGVLNSELPKLPRILEMKKIDSLFLPYAALSALATSTKDAAKYLSKLDVIFVTGEQLIITPPIRKLFINCRVRLVNMYGPSETHVCSFFELPKSPSIWEKEPSIGKPAYGYDFLVISPSGLPVATGVPGELVVLGKNILNGYISKNENSVSNMNSSYRTGDMVVCNNEGYYSFLGRNDDQLKISGHRIHLGAIEAMLSEISGFPIVVSAVSQANKTIIIGHYEEGLSKYKKEELLELFRNKMPNYIAPKIMMQCKSFPKGRTGKIDRKSLLNRAKEYLEINKHISGIELNVDEYQFVKKIWEKVLSIPVNVGNKSLFDLGGTSLDALQIYGAISEKYDIDFSVLMKIPTIQNMSSVLKNKKQMESLDLEKYLNRFSIPSIVGSQKRKHEDLTLITGSTGFLGAHLLSSIISKGNKARVLVRGDNANHAKRRLKEKFDLYELDWNEDLIDVIPGDLTNDDDVAKFVSKPASRLIHAAAEINFIKSFEEIVDSNVKGTYKLLKSCSHMQIPLVYVSTTAVFPSNDTLKEVTESDKPGSSDNLLFGYPQSKWVADKLVEKFQSKGHDVYIVRAGRIGPSTKTGSMRMDDFFLLQLKTILKLNAIPNSFFNISEGIDLVPVDIIAEVISNQDYLMKHPVLHIVLNDRITWQEIIQILGIKDMVKRVNFNNWIKLLKEDSSAELNVIRTLIPLIESGKLAQASYPVRTNFGAELSEKFGVNHNKSLESLIELIKFKLKLEK</sequence>
<comment type="caution">
    <text evidence="6">The sequence shown here is derived from an EMBL/GenBank/DDBJ whole genome shotgun (WGS) entry which is preliminary data.</text>
</comment>
<name>A0ABW9H0P7_9FIRM</name>
<evidence type="ECO:0000256" key="1">
    <source>
        <dbReference type="ARBA" id="ARBA00001957"/>
    </source>
</evidence>
<feature type="domain" description="Carrier" evidence="5">
    <location>
        <begin position="871"/>
        <end position="944"/>
    </location>
</feature>
<reference evidence="6 7" key="1">
    <citation type="journal article" date="2016" name="Int. J. Syst. Evol. Microbiol.">
        <title>Peptococcus simiae sp. nov., isolated from rhesus macaque faeces and emended description of the genus Peptococcus.</title>
        <authorList>
            <person name="Shkoporov A.N."/>
            <person name="Efimov B.A."/>
            <person name="Kondova I."/>
            <person name="Ouwerling B."/>
            <person name="Chaplin A.V."/>
            <person name="Shcherbakova V.A."/>
            <person name="Langermans J.A.M."/>
        </authorList>
    </citation>
    <scope>NUCLEOTIDE SEQUENCE [LARGE SCALE GENOMIC DNA]</scope>
    <source>
        <strain evidence="6 7">M108</strain>
    </source>
</reference>
<dbReference type="Gene3D" id="3.40.50.720">
    <property type="entry name" value="NAD(P)-binding Rossmann-like Domain"/>
    <property type="match status" value="1"/>
</dbReference>
<feature type="non-terminal residue" evidence="6">
    <location>
        <position position="1"/>
    </location>
</feature>
<keyword evidence="3" id="KW-0597">Phosphoprotein</keyword>
<evidence type="ECO:0000256" key="4">
    <source>
        <dbReference type="ARBA" id="ARBA00022598"/>
    </source>
</evidence>
<accession>A0ABW9H0P7</accession>
<protein>
    <submittedName>
        <fullName evidence="6">SDR family oxidoreductase</fullName>
    </submittedName>
</protein>
<dbReference type="Pfam" id="PF00668">
    <property type="entry name" value="Condensation"/>
    <property type="match status" value="1"/>
</dbReference>
<dbReference type="InterPro" id="IPR023213">
    <property type="entry name" value="CAT-like_dom_sf"/>
</dbReference>
<dbReference type="InterPro" id="IPR001242">
    <property type="entry name" value="Condensation_dom"/>
</dbReference>
<dbReference type="SUPFAM" id="SSF51735">
    <property type="entry name" value="NAD(P)-binding Rossmann-fold domains"/>
    <property type="match status" value="1"/>
</dbReference>
<dbReference type="InterPro" id="IPR009081">
    <property type="entry name" value="PP-bd_ACP"/>
</dbReference>
<dbReference type="InterPro" id="IPR000873">
    <property type="entry name" value="AMP-dep_synth/lig_dom"/>
</dbReference>
<dbReference type="Gene3D" id="1.10.1200.10">
    <property type="entry name" value="ACP-like"/>
    <property type="match status" value="1"/>
</dbReference>
<comment type="cofactor">
    <cofactor evidence="1">
        <name>pantetheine 4'-phosphate</name>
        <dbReference type="ChEBI" id="CHEBI:47942"/>
    </cofactor>
</comment>
<dbReference type="Proteomes" id="UP001631949">
    <property type="component" value="Unassembled WGS sequence"/>
</dbReference>
<dbReference type="Pfam" id="PF00550">
    <property type="entry name" value="PP-binding"/>
    <property type="match status" value="1"/>
</dbReference>
<evidence type="ECO:0000313" key="6">
    <source>
        <dbReference type="EMBL" id="MFM9414424.1"/>
    </source>
</evidence>
<dbReference type="InterPro" id="IPR036291">
    <property type="entry name" value="NAD(P)-bd_dom_sf"/>
</dbReference>
<proteinExistence type="predicted"/>
<dbReference type="InterPro" id="IPR020845">
    <property type="entry name" value="AMP-binding_CS"/>
</dbReference>
<dbReference type="SUPFAM" id="SSF52777">
    <property type="entry name" value="CoA-dependent acyltransferases"/>
    <property type="match status" value="1"/>
</dbReference>
<keyword evidence="4" id="KW-0436">Ligase</keyword>
<dbReference type="Gene3D" id="3.40.50.12780">
    <property type="entry name" value="N-terminal domain of ligase-like"/>
    <property type="match status" value="1"/>
</dbReference>
<dbReference type="RefSeq" id="WP_408978038.1">
    <property type="nucleotide sequence ID" value="NZ_JBJUVG010000017.1"/>
</dbReference>
<dbReference type="PROSITE" id="PS50075">
    <property type="entry name" value="CARRIER"/>
    <property type="match status" value="1"/>
</dbReference>
<dbReference type="Gene3D" id="3.30.300.30">
    <property type="match status" value="1"/>
</dbReference>
<keyword evidence="2" id="KW-0596">Phosphopantetheine</keyword>
<dbReference type="InterPro" id="IPR013120">
    <property type="entry name" value="FAR_NAD-bd"/>
</dbReference>
<dbReference type="PANTHER" id="PTHR44845:SF6">
    <property type="entry name" value="BETA-ALANINE-ACTIVATING ENZYME"/>
    <property type="match status" value="1"/>
</dbReference>
<organism evidence="6 7">
    <name type="scientific">Peptococcus simiae</name>
    <dbReference type="NCBI Taxonomy" id="1643805"/>
    <lineage>
        <taxon>Bacteria</taxon>
        <taxon>Bacillati</taxon>
        <taxon>Bacillota</taxon>
        <taxon>Clostridia</taxon>
        <taxon>Eubacteriales</taxon>
        <taxon>Peptococcaceae</taxon>
        <taxon>Peptococcus</taxon>
    </lineage>
</organism>
<dbReference type="SUPFAM" id="SSF56801">
    <property type="entry name" value="Acetyl-CoA synthetase-like"/>
    <property type="match status" value="1"/>
</dbReference>
<evidence type="ECO:0000256" key="3">
    <source>
        <dbReference type="ARBA" id="ARBA00022553"/>
    </source>
</evidence>
<dbReference type="EMBL" id="JBJUVG010000017">
    <property type="protein sequence ID" value="MFM9414424.1"/>
    <property type="molecule type" value="Genomic_DNA"/>
</dbReference>
<dbReference type="InterPro" id="IPR036736">
    <property type="entry name" value="ACP-like_sf"/>
</dbReference>